<dbReference type="InterPro" id="IPR047243">
    <property type="entry name" value="RING-H2_BRAP2"/>
</dbReference>
<evidence type="ECO:0000259" key="10">
    <source>
        <dbReference type="PROSITE" id="PS50271"/>
    </source>
</evidence>
<dbReference type="GO" id="GO:0005886">
    <property type="term" value="C:plasma membrane"/>
    <property type="evidence" value="ECO:0007669"/>
    <property type="project" value="UniProtKB-ARBA"/>
</dbReference>
<accession>A0A5N4A2C3</accession>
<proteinExistence type="predicted"/>
<dbReference type="GO" id="GO:0016567">
    <property type="term" value="P:protein ubiquitination"/>
    <property type="evidence" value="ECO:0007669"/>
    <property type="project" value="TreeGrafter"/>
</dbReference>
<dbReference type="Gene3D" id="1.10.8.270">
    <property type="entry name" value="putative rabgap domain of human tbc1 domain family member 14 like domains"/>
    <property type="match status" value="1"/>
</dbReference>
<gene>
    <name evidence="11" type="ORF">PPYR_03280</name>
</gene>
<dbReference type="Pfam" id="PF07576">
    <property type="entry name" value="BRAP2"/>
    <property type="match status" value="1"/>
</dbReference>
<keyword evidence="12" id="KW-1185">Reference proteome</keyword>
<dbReference type="SUPFAM" id="SSF47923">
    <property type="entry name" value="Ypt/Rab-GAP domain of gyp1p"/>
    <property type="match status" value="2"/>
</dbReference>
<dbReference type="Gene3D" id="1.10.10.750">
    <property type="entry name" value="Ypt/Rab-GAP domain of gyp1p, domain 1"/>
    <property type="match status" value="1"/>
</dbReference>
<protein>
    <recommendedName>
        <fullName evidence="13">RING-type domain-containing protein</fullName>
    </recommendedName>
</protein>
<comment type="caution">
    <text evidence="11">The sequence shown here is derived from an EMBL/GenBank/DDBJ whole genome shotgun (WGS) entry which is preliminary data.</text>
</comment>
<feature type="coiled-coil region" evidence="6">
    <location>
        <begin position="748"/>
        <end position="782"/>
    </location>
</feature>
<dbReference type="InterPro" id="IPR001841">
    <property type="entry name" value="Znf_RING"/>
</dbReference>
<dbReference type="Proteomes" id="UP000327044">
    <property type="component" value="Unassembled WGS sequence"/>
</dbReference>
<dbReference type="InterPro" id="IPR000195">
    <property type="entry name" value="Rab-GAP-TBC_dom"/>
</dbReference>
<dbReference type="FunFam" id="1.10.8.270:FF:000007">
    <property type="entry name" value="TBC1 domain family member 10A"/>
    <property type="match status" value="1"/>
</dbReference>
<dbReference type="FunFam" id="1.10.10.750:FF:000001">
    <property type="entry name" value="TBC1 domain family member 10A"/>
    <property type="match status" value="1"/>
</dbReference>
<dbReference type="GO" id="GO:0005096">
    <property type="term" value="F:GTPase activator activity"/>
    <property type="evidence" value="ECO:0007669"/>
    <property type="project" value="UniProtKB-KW"/>
</dbReference>
<keyword evidence="3 5" id="KW-0863">Zinc-finger</keyword>
<feature type="region of interest" description="Disordered" evidence="7">
    <location>
        <begin position="855"/>
        <end position="890"/>
    </location>
</feature>
<evidence type="ECO:0000256" key="5">
    <source>
        <dbReference type="PROSITE-ProRule" id="PRU00502"/>
    </source>
</evidence>
<evidence type="ECO:0000256" key="6">
    <source>
        <dbReference type="SAM" id="Coils"/>
    </source>
</evidence>
<evidence type="ECO:0000313" key="12">
    <source>
        <dbReference type="Proteomes" id="UP000327044"/>
    </source>
</evidence>
<dbReference type="EMBL" id="VVIM01000011">
    <property type="protein sequence ID" value="KAB0791480.1"/>
    <property type="molecule type" value="Genomic_DNA"/>
</dbReference>
<dbReference type="InParanoid" id="A0A5N4A2C3"/>
<evidence type="ECO:0000313" key="11">
    <source>
        <dbReference type="EMBL" id="KAB0791480.1"/>
    </source>
</evidence>
<dbReference type="CDD" id="cd16457">
    <property type="entry name" value="RING-H2_BRAP2"/>
    <property type="match status" value="1"/>
</dbReference>
<keyword evidence="6" id="KW-0175">Coiled coil</keyword>
<dbReference type="FunFam" id="1.10.472.80:FF:000008">
    <property type="entry name" value="TBC1 domain family member 10A"/>
    <property type="match status" value="1"/>
</dbReference>
<evidence type="ECO:0000256" key="2">
    <source>
        <dbReference type="ARBA" id="ARBA00022723"/>
    </source>
</evidence>
<dbReference type="AlphaFoldDB" id="A0A5N4A2C3"/>
<dbReference type="PROSITE" id="PS50271">
    <property type="entry name" value="ZF_UBP"/>
    <property type="match status" value="1"/>
</dbReference>
<dbReference type="Gene3D" id="3.30.40.10">
    <property type="entry name" value="Zinc/RING finger domain, C3HC4 (zinc finger)"/>
    <property type="match status" value="2"/>
</dbReference>
<keyword evidence="2" id="KW-0479">Metal-binding</keyword>
<dbReference type="FunCoup" id="A0A5N4A2C3">
    <property type="interactions" value="2303"/>
</dbReference>
<feature type="coiled-coil region" evidence="6">
    <location>
        <begin position="811"/>
        <end position="842"/>
    </location>
</feature>
<sequence>MASSTAADTVSLCSEASTLIDGSVISTVPDRHGFLGGSQYSPEVKQGPSSETILRREHKWLKMLSKWNFYMSRNYRKVRERCRKGIPMSIRPKAWLFLCGGQLLLEKYPERYSLCLNQNADPKALEDIKKDLHRQFPYHEMFISEDKPGQQELLHVLKAYTVFNPDVGYCQAQAPVAAFLLMHMPAIQAFWCLVSISDRYLKDYYSPGLEIVQRDGFILQALLKKTCSPAYRHLKKVNAEPMFYCTEWFLCAFTRTLPWDSLLRIWDIFLCEGVKVLFKTALVILEGCLGNARNRKRCQGLCETLDLLRNPPEYVLSEEYLVYNVGRLNLTERDFELEHQRQTARRKNASSNVKIMSELVSKCVLRVEVNESGEALDEVHGAEAPLGVPNCRGQRKVKDISVETFASRLEKPTDDWGILPKNSRGASFEQGDVEEMGEIGFFSGNPFVEITKGILHLYKEDTLSSREEALMLCILGVPTSMTCHDLLAFTAPCHAEIAHIRVLRDSSPNQYMTLLTFRNYPAAKEFYDTFNGAPFNSLEPEALCRIVWVSRVEWAHNGLPPPGHTELPTCPVCLERMDESIDGVLTILCNHAFHANCLEQWSDSTCPVCRCVQSPEQAESSECENCGRVGPDALWICLICGHVGCGRYQGGHAASHARESGHCYALQLGSHRVWDYKGDNFVHRLLQNKADGKLVAAEGPPPESEGAQEKVDSVQLEFTYLLTSQLEEQRIYFEEKLLHLDNQATLESKLLREQLTELSEENKQLKTKLANVSKEKQAVEKKFSQSSARLSITLGELNEERQLGKALREYQQQWQTKVAQLEERLQSVSGEKEREVNELQEQLRDLMFHFEAQQTISRSEDRDDIAGGSVSVGEESSQLAKLKRKGRKKK</sequence>
<dbReference type="Pfam" id="PF02148">
    <property type="entry name" value="zf-UBP"/>
    <property type="match status" value="1"/>
</dbReference>
<dbReference type="Pfam" id="PF13639">
    <property type="entry name" value="zf-RING_2"/>
    <property type="match status" value="1"/>
</dbReference>
<evidence type="ECO:0000256" key="7">
    <source>
        <dbReference type="SAM" id="MobiDB-lite"/>
    </source>
</evidence>
<reference evidence="11 12" key="1">
    <citation type="journal article" date="2018" name="Elife">
        <title>Firefly genomes illuminate parallel origins of bioluminescence in beetles.</title>
        <authorList>
            <person name="Fallon T.R."/>
            <person name="Lower S.E."/>
            <person name="Chang C.H."/>
            <person name="Bessho-Uehara M."/>
            <person name="Martin G.J."/>
            <person name="Bewick A.J."/>
            <person name="Behringer M."/>
            <person name="Debat H.J."/>
            <person name="Wong I."/>
            <person name="Day J.C."/>
            <person name="Suvorov A."/>
            <person name="Silva C.J."/>
            <person name="Stanger-Hall K.F."/>
            <person name="Hall D.W."/>
            <person name="Schmitz R.J."/>
            <person name="Nelson D.R."/>
            <person name="Lewis S.M."/>
            <person name="Shigenobu S."/>
            <person name="Bybee S.M."/>
            <person name="Larracuente A.M."/>
            <person name="Oba Y."/>
            <person name="Weng J.K."/>
        </authorList>
    </citation>
    <scope>NUCLEOTIDE SEQUENCE [LARGE SCALE GENOMIC DNA]</scope>
    <source>
        <strain evidence="11">1611_PpyrPB1</strain>
        <tissue evidence="11">Whole body</tissue>
    </source>
</reference>
<dbReference type="InterPro" id="IPR013083">
    <property type="entry name" value="Znf_RING/FYVE/PHD"/>
</dbReference>
<name>A0A5N4A2C3_PHOPY</name>
<dbReference type="InterPro" id="IPR011422">
    <property type="entry name" value="BRAP2/ETP1_RRM"/>
</dbReference>
<dbReference type="InterPro" id="IPR001607">
    <property type="entry name" value="Znf_UBP"/>
</dbReference>
<evidence type="ECO:0000256" key="3">
    <source>
        <dbReference type="ARBA" id="ARBA00022771"/>
    </source>
</evidence>
<keyword evidence="1" id="KW-0343">GTPase activation</keyword>
<feature type="compositionally biased region" description="Low complexity" evidence="7">
    <location>
        <begin position="867"/>
        <end position="877"/>
    </location>
</feature>
<dbReference type="PANTHER" id="PTHR24007">
    <property type="entry name" value="BRCA1-ASSOCIATED PROTEIN"/>
    <property type="match status" value="1"/>
</dbReference>
<dbReference type="SMART" id="SM00290">
    <property type="entry name" value="ZnF_UBP"/>
    <property type="match status" value="1"/>
</dbReference>
<dbReference type="PROSITE" id="PS50089">
    <property type="entry name" value="ZF_RING_2"/>
    <property type="match status" value="1"/>
</dbReference>
<evidence type="ECO:0000259" key="9">
    <source>
        <dbReference type="PROSITE" id="PS50089"/>
    </source>
</evidence>
<evidence type="ECO:0000256" key="4">
    <source>
        <dbReference type="ARBA" id="ARBA00022833"/>
    </source>
</evidence>
<keyword evidence="4" id="KW-0862">Zinc</keyword>
<feature type="domain" description="RING-type" evidence="9">
    <location>
        <begin position="570"/>
        <end position="610"/>
    </location>
</feature>
<dbReference type="SMART" id="SM00184">
    <property type="entry name" value="RING"/>
    <property type="match status" value="1"/>
</dbReference>
<dbReference type="PANTHER" id="PTHR24007:SF7">
    <property type="entry name" value="BRCA1-ASSOCIATED PROTEIN"/>
    <property type="match status" value="1"/>
</dbReference>
<evidence type="ECO:0008006" key="13">
    <source>
        <dbReference type="Google" id="ProtNLM"/>
    </source>
</evidence>
<dbReference type="SUPFAM" id="SSF57850">
    <property type="entry name" value="RING/U-box"/>
    <property type="match status" value="2"/>
</dbReference>
<dbReference type="GO" id="GO:0007265">
    <property type="term" value="P:Ras protein signal transduction"/>
    <property type="evidence" value="ECO:0007669"/>
    <property type="project" value="TreeGrafter"/>
</dbReference>
<dbReference type="Pfam" id="PF00566">
    <property type="entry name" value="RabGAP-TBC"/>
    <property type="match status" value="1"/>
</dbReference>
<dbReference type="GO" id="GO:0061630">
    <property type="term" value="F:ubiquitin protein ligase activity"/>
    <property type="evidence" value="ECO:0007669"/>
    <property type="project" value="TreeGrafter"/>
</dbReference>
<evidence type="ECO:0000256" key="1">
    <source>
        <dbReference type="ARBA" id="ARBA00022468"/>
    </source>
</evidence>
<feature type="domain" description="Rab-GAP TBC" evidence="8">
    <location>
        <begin position="85"/>
        <end position="273"/>
    </location>
</feature>
<feature type="compositionally biased region" description="Basic residues" evidence="7">
    <location>
        <begin position="881"/>
        <end position="890"/>
    </location>
</feature>
<dbReference type="PROSITE" id="PS50086">
    <property type="entry name" value="TBC_RABGAP"/>
    <property type="match status" value="1"/>
</dbReference>
<dbReference type="Gene3D" id="1.10.472.80">
    <property type="entry name" value="Ypt/Rab-GAP domain of gyp1p, domain 3"/>
    <property type="match status" value="1"/>
</dbReference>
<dbReference type="SMART" id="SM00164">
    <property type="entry name" value="TBC"/>
    <property type="match status" value="1"/>
</dbReference>
<evidence type="ECO:0000259" key="8">
    <source>
        <dbReference type="PROSITE" id="PS50086"/>
    </source>
</evidence>
<organism evidence="11 12">
    <name type="scientific">Photinus pyralis</name>
    <name type="common">Common eastern firefly</name>
    <name type="synonym">Lampyris pyralis</name>
    <dbReference type="NCBI Taxonomy" id="7054"/>
    <lineage>
        <taxon>Eukaryota</taxon>
        <taxon>Metazoa</taxon>
        <taxon>Ecdysozoa</taxon>
        <taxon>Arthropoda</taxon>
        <taxon>Hexapoda</taxon>
        <taxon>Insecta</taxon>
        <taxon>Pterygota</taxon>
        <taxon>Neoptera</taxon>
        <taxon>Endopterygota</taxon>
        <taxon>Coleoptera</taxon>
        <taxon>Polyphaga</taxon>
        <taxon>Elateriformia</taxon>
        <taxon>Elateroidea</taxon>
        <taxon>Lampyridae</taxon>
        <taxon>Lampyrinae</taxon>
        <taxon>Photinus</taxon>
    </lineage>
</organism>
<dbReference type="GO" id="GO:0008270">
    <property type="term" value="F:zinc ion binding"/>
    <property type="evidence" value="ECO:0007669"/>
    <property type="project" value="UniProtKB-KW"/>
</dbReference>
<dbReference type="InterPro" id="IPR035969">
    <property type="entry name" value="Rab-GAP_TBC_sf"/>
</dbReference>
<dbReference type="GO" id="GO:0005737">
    <property type="term" value="C:cytoplasm"/>
    <property type="evidence" value="ECO:0007669"/>
    <property type="project" value="TreeGrafter"/>
</dbReference>
<feature type="domain" description="UBP-type" evidence="10">
    <location>
        <begin position="607"/>
        <end position="701"/>
    </location>
</feature>